<keyword evidence="1" id="KW-0436">Ligase</keyword>
<dbReference type="GO" id="GO:0004088">
    <property type="term" value="F:carbamoyl-phosphate synthase (glutamine-hydrolyzing) activity"/>
    <property type="evidence" value="ECO:0007669"/>
    <property type="project" value="UniProtKB-EC"/>
</dbReference>
<name>X7ZN27_MYCXE</name>
<organism evidence="1">
    <name type="scientific">Mycobacterium xenopi 4042</name>
    <dbReference type="NCBI Taxonomy" id="1299334"/>
    <lineage>
        <taxon>Bacteria</taxon>
        <taxon>Bacillati</taxon>
        <taxon>Actinomycetota</taxon>
        <taxon>Actinomycetes</taxon>
        <taxon>Mycobacteriales</taxon>
        <taxon>Mycobacteriaceae</taxon>
        <taxon>Mycobacterium</taxon>
    </lineage>
</organism>
<reference evidence="1" key="1">
    <citation type="submission" date="2014-01" db="EMBL/GenBank/DDBJ databases">
        <authorList>
            <person name="Brown-Elliot B."/>
            <person name="Wallace R."/>
            <person name="Lenaerts A."/>
            <person name="Ordway D."/>
            <person name="DeGroote M.A."/>
            <person name="Parker T."/>
            <person name="Sizemore C."/>
            <person name="Tallon L.J."/>
            <person name="Sadzewicz L.K."/>
            <person name="Sengamalay N."/>
            <person name="Fraser C.M."/>
            <person name="Hine E."/>
            <person name="Shefchek K.A."/>
            <person name="Das S.P."/>
            <person name="Tettelin H."/>
        </authorList>
    </citation>
    <scope>NUCLEOTIDE SEQUENCE [LARGE SCALE GENOMIC DNA]</scope>
    <source>
        <strain evidence="1">4042</strain>
    </source>
</reference>
<dbReference type="EMBL" id="JAOB01000071">
    <property type="protein sequence ID" value="EUA20451.1"/>
    <property type="molecule type" value="Genomic_DNA"/>
</dbReference>
<protein>
    <submittedName>
        <fullName evidence="1">Carbamoyl-phosphate synthase large chain domain protein</fullName>
        <ecNumber evidence="1">6.3.5.5</ecNumber>
    </submittedName>
</protein>
<comment type="caution">
    <text evidence="1">The sequence shown here is derived from an EMBL/GenBank/DDBJ whole genome shotgun (WGS) entry which is preliminary data.</text>
</comment>
<accession>X7ZN27</accession>
<proteinExistence type="predicted"/>
<sequence>MTLTDREYQRMRDLAIAILREVGVDTAAATSSSRSTLVTAG</sequence>
<dbReference type="EC" id="6.3.5.5" evidence="1"/>
<gene>
    <name evidence="1" type="primary">carB</name>
    <name evidence="1" type="ORF">I553_10139</name>
</gene>
<dbReference type="PATRIC" id="fig|1299334.3.peg.7847"/>
<evidence type="ECO:0000313" key="1">
    <source>
        <dbReference type="EMBL" id="EUA20451.1"/>
    </source>
</evidence>
<dbReference type="AlphaFoldDB" id="X7ZN27"/>